<accession>A0A3S2VTN9</accession>
<protein>
    <recommendedName>
        <fullName evidence="5">FG-GAP repeat protein</fullName>
    </recommendedName>
</protein>
<dbReference type="EMBL" id="SACP01000013">
    <property type="protein sequence ID" value="RVU17165.1"/>
    <property type="molecule type" value="Genomic_DNA"/>
</dbReference>
<name>A0A3S2VTN9_9HYPH</name>
<organism evidence="3 4">
    <name type="scientific">Methylobacterium oryzihabitans</name>
    <dbReference type="NCBI Taxonomy" id="2499852"/>
    <lineage>
        <taxon>Bacteria</taxon>
        <taxon>Pseudomonadati</taxon>
        <taxon>Pseudomonadota</taxon>
        <taxon>Alphaproteobacteria</taxon>
        <taxon>Hyphomicrobiales</taxon>
        <taxon>Methylobacteriaceae</taxon>
        <taxon>Methylobacterium</taxon>
    </lineage>
</organism>
<keyword evidence="4" id="KW-1185">Reference proteome</keyword>
<proteinExistence type="predicted"/>
<dbReference type="Proteomes" id="UP000286997">
    <property type="component" value="Unassembled WGS sequence"/>
</dbReference>
<evidence type="ECO:0000313" key="4">
    <source>
        <dbReference type="Proteomes" id="UP000286997"/>
    </source>
</evidence>
<comment type="caution">
    <text evidence="3">The sequence shown here is derived from an EMBL/GenBank/DDBJ whole genome shotgun (WGS) entry which is preliminary data.</text>
</comment>
<dbReference type="AlphaFoldDB" id="A0A3S2VTN9"/>
<feature type="signal peptide" evidence="2">
    <location>
        <begin position="1"/>
        <end position="29"/>
    </location>
</feature>
<dbReference type="SUPFAM" id="SSF69318">
    <property type="entry name" value="Integrin alpha N-terminal domain"/>
    <property type="match status" value="1"/>
</dbReference>
<sequence length="338" mass="33112">MSDPGAGRSGLRRLAAATLLWLAAGPAVAEPAVAIVPLPFRVAQLRGPDSEVALAAATSGLGRPPPGGVAVAWGDEGGAILSLDGDRIAVRPLAAEAIEALAAGETPRGAVAGSRRALSGPVSAYLSGATRGGPDGLPGAAGLTVRERQPVAMSADPKPVPTHTETVTPGPDAVFTASPVRAAEIDGGLHLLAVKRQGAGSGLALVGRDGGGWRVRAEIPPAPGGLDAAAADFDGGGRASLALLRGSPEGGRIEHWTLTGGRPVLAATAPGPFAGPDDLVAAADLDGDGAAALVVPGPARRARAALPAPARAVAILGGGRGARILVALADGRLAEVRP</sequence>
<keyword evidence="2" id="KW-0732">Signal</keyword>
<evidence type="ECO:0008006" key="5">
    <source>
        <dbReference type="Google" id="ProtNLM"/>
    </source>
</evidence>
<dbReference type="RefSeq" id="WP_127730381.1">
    <property type="nucleotide sequence ID" value="NZ_SACP01000013.1"/>
</dbReference>
<evidence type="ECO:0000256" key="1">
    <source>
        <dbReference type="SAM" id="MobiDB-lite"/>
    </source>
</evidence>
<evidence type="ECO:0000313" key="3">
    <source>
        <dbReference type="EMBL" id="RVU17165.1"/>
    </source>
</evidence>
<feature type="chain" id="PRO_5018783032" description="FG-GAP repeat protein" evidence="2">
    <location>
        <begin position="30"/>
        <end position="338"/>
    </location>
</feature>
<reference evidence="3 4" key="1">
    <citation type="submission" date="2019-01" db="EMBL/GenBank/DDBJ databases">
        <authorList>
            <person name="Chen W.-M."/>
        </authorList>
    </citation>
    <scope>NUCLEOTIDE SEQUENCE [LARGE SCALE GENOMIC DNA]</scope>
    <source>
        <strain evidence="3 4">TER-1</strain>
    </source>
</reference>
<gene>
    <name evidence="3" type="ORF">EOE48_14765</name>
</gene>
<dbReference type="InterPro" id="IPR028994">
    <property type="entry name" value="Integrin_alpha_N"/>
</dbReference>
<feature type="region of interest" description="Disordered" evidence="1">
    <location>
        <begin position="152"/>
        <end position="171"/>
    </location>
</feature>
<dbReference type="OrthoDB" id="58662at2"/>
<evidence type="ECO:0000256" key="2">
    <source>
        <dbReference type="SAM" id="SignalP"/>
    </source>
</evidence>